<dbReference type="RefSeq" id="WP_252849743.1">
    <property type="nucleotide sequence ID" value="NZ_BAPW01000046.1"/>
</dbReference>
<feature type="domain" description="KilA-N" evidence="1">
    <location>
        <begin position="17"/>
        <end position="122"/>
    </location>
</feature>
<gene>
    <name evidence="2" type="ORF">NF685_11650</name>
</gene>
<evidence type="ECO:0000259" key="1">
    <source>
        <dbReference type="PROSITE" id="PS51301"/>
    </source>
</evidence>
<name>A0ABT1CII9_9PROT</name>
<keyword evidence="3" id="KW-1185">Reference proteome</keyword>
<dbReference type="EMBL" id="JAMXQU010000009">
    <property type="protein sequence ID" value="MCO6160685.1"/>
    <property type="molecule type" value="Genomic_DNA"/>
</dbReference>
<proteinExistence type="predicted"/>
<dbReference type="InterPro" id="IPR018004">
    <property type="entry name" value="KilA/APSES_HTH"/>
</dbReference>
<organism evidence="2 3">
    <name type="scientific">Asaia lannensis NBRC 102526</name>
    <dbReference type="NCBI Taxonomy" id="1307926"/>
    <lineage>
        <taxon>Bacteria</taxon>
        <taxon>Pseudomonadati</taxon>
        <taxon>Pseudomonadota</taxon>
        <taxon>Alphaproteobacteria</taxon>
        <taxon>Acetobacterales</taxon>
        <taxon>Acetobacteraceae</taxon>
        <taxon>Asaia</taxon>
    </lineage>
</organism>
<dbReference type="Pfam" id="PF04383">
    <property type="entry name" value="KilA-N"/>
    <property type="match status" value="1"/>
</dbReference>
<evidence type="ECO:0000313" key="3">
    <source>
        <dbReference type="Proteomes" id="UP001523401"/>
    </source>
</evidence>
<dbReference type="InterPro" id="IPR017880">
    <property type="entry name" value="KilA_N"/>
</dbReference>
<protein>
    <submittedName>
        <fullName evidence="2">KilA-N domain-containing protein</fullName>
    </submittedName>
</protein>
<reference evidence="2 3" key="1">
    <citation type="submission" date="2022-06" db="EMBL/GenBank/DDBJ databases">
        <title>Whole-genome of Asaia lannensis strain LMG 27011T.</title>
        <authorList>
            <person name="Sombolestani A."/>
        </authorList>
    </citation>
    <scope>NUCLEOTIDE SEQUENCE [LARGE SCALE GENOMIC DNA]</scope>
    <source>
        <strain evidence="2 3">NBRC 102526</strain>
    </source>
</reference>
<accession>A0ABT1CII9</accession>
<dbReference type="PROSITE" id="PS51301">
    <property type="entry name" value="KILA_N"/>
    <property type="match status" value="1"/>
</dbReference>
<sequence>MAAPLPSLSEPRRNTKVTNNTSLTIISTAIRQDAEGRYCLNDCHKASGGEKSKQPANFMRLDTTKALITEISHSSDLRTGPVDTVNGGTSPGTYVAKELVYAYAMWISPSFNLTVIRAFDAMVQGKAVTTAPKRTRKPAFDTTYTRLLKIARTLPGFDENQQRLHAARGTFNMTGVNPLEIMGVTSIAAPNNDAYLTATEIGKEIGLSAVAVNKLLIAEGYQIKVQASSSGSDYQATEKGAPFGRMFDTTRKGGKGSQATLKWSNRIVKHLRPFSRPKEAAS</sequence>
<comment type="caution">
    <text evidence="2">The sequence shown here is derived from an EMBL/GenBank/DDBJ whole genome shotgun (WGS) entry which is preliminary data.</text>
</comment>
<dbReference type="SMART" id="SM01252">
    <property type="entry name" value="KilA-N"/>
    <property type="match status" value="1"/>
</dbReference>
<dbReference type="Proteomes" id="UP001523401">
    <property type="component" value="Unassembled WGS sequence"/>
</dbReference>
<evidence type="ECO:0000313" key="2">
    <source>
        <dbReference type="EMBL" id="MCO6160685.1"/>
    </source>
</evidence>